<keyword evidence="2" id="KW-0472">Membrane</keyword>
<accession>A0A1D2AF48</accession>
<keyword evidence="2" id="KW-1133">Transmembrane helix</keyword>
<sequence>MGCCVSLNREVLRIVCGLVTLVGVSLLSMTGLEAHRAPGPLSDIGSLWFPGMLAGFAALITLHGLLGVLGASFDWPALLHMMTGLSLALIPVEAAWLAVSHTQLAWLERVARHDGSGALAALLDQLEAHPHAARVAGIALAALQLLGSCLGAAAASHAQARHRYPWSSAWEGGGRGASPARPRLEAATGYYTPQSRPGTPEASPMRLPRSVRRPGATSPTLPGPEGEPGARRPLLWPTPGRPGADIP</sequence>
<organism evidence="3">
    <name type="scientific">Auxenochlorella protothecoides</name>
    <name type="common">Green microalga</name>
    <name type="synonym">Chlorella protothecoides</name>
    <dbReference type="NCBI Taxonomy" id="3075"/>
    <lineage>
        <taxon>Eukaryota</taxon>
        <taxon>Viridiplantae</taxon>
        <taxon>Chlorophyta</taxon>
        <taxon>core chlorophytes</taxon>
        <taxon>Trebouxiophyceae</taxon>
        <taxon>Chlorellales</taxon>
        <taxon>Chlorellaceae</taxon>
        <taxon>Auxenochlorella</taxon>
    </lineage>
</organism>
<gene>
    <name evidence="3" type="ORF">g.6656</name>
</gene>
<feature type="transmembrane region" description="Helical" evidence="2">
    <location>
        <begin position="12"/>
        <end position="32"/>
    </location>
</feature>
<evidence type="ECO:0000313" key="3">
    <source>
        <dbReference type="EMBL" id="JAT77563.1"/>
    </source>
</evidence>
<dbReference type="EMBL" id="GDKF01001059">
    <property type="protein sequence ID" value="JAT77563.1"/>
    <property type="molecule type" value="Transcribed_RNA"/>
</dbReference>
<feature type="transmembrane region" description="Helical" evidence="2">
    <location>
        <begin position="132"/>
        <end position="155"/>
    </location>
</feature>
<feature type="region of interest" description="Disordered" evidence="1">
    <location>
        <begin position="189"/>
        <end position="247"/>
    </location>
</feature>
<name>A0A1D2AF48_AUXPR</name>
<feature type="transmembrane region" description="Helical" evidence="2">
    <location>
        <begin position="78"/>
        <end position="99"/>
    </location>
</feature>
<proteinExistence type="predicted"/>
<evidence type="ECO:0000256" key="2">
    <source>
        <dbReference type="SAM" id="Phobius"/>
    </source>
</evidence>
<evidence type="ECO:0000256" key="1">
    <source>
        <dbReference type="SAM" id="MobiDB-lite"/>
    </source>
</evidence>
<feature type="transmembrane region" description="Helical" evidence="2">
    <location>
        <begin position="52"/>
        <end position="71"/>
    </location>
</feature>
<dbReference type="AlphaFoldDB" id="A0A1D2AF48"/>
<protein>
    <submittedName>
        <fullName evidence="3">Uncharacterized protein</fullName>
    </submittedName>
</protein>
<reference evidence="3" key="1">
    <citation type="submission" date="2015-08" db="EMBL/GenBank/DDBJ databases">
        <authorList>
            <person name="Babu N.S."/>
            <person name="Beckwith C.J."/>
            <person name="Beseler K.G."/>
            <person name="Brison A."/>
            <person name="Carone J.V."/>
            <person name="Caskin T.P."/>
            <person name="Diamond M."/>
            <person name="Durham M.E."/>
            <person name="Foxe J.M."/>
            <person name="Go M."/>
            <person name="Henderson B.A."/>
            <person name="Jones I.B."/>
            <person name="McGettigan J.A."/>
            <person name="Micheletti S.J."/>
            <person name="Nasrallah M.E."/>
            <person name="Ortiz D."/>
            <person name="Piller C.R."/>
            <person name="Privatt S.R."/>
            <person name="Schneider S.L."/>
            <person name="Sharp S."/>
            <person name="Smith T.C."/>
            <person name="Stanton J.D."/>
            <person name="Ullery H.E."/>
            <person name="Wilson R.J."/>
            <person name="Serrano M.G."/>
            <person name="Buck G."/>
            <person name="Lee V."/>
            <person name="Wang Y."/>
            <person name="Carvalho R."/>
            <person name="Voegtly L."/>
            <person name="Shi R."/>
            <person name="Duckworth R."/>
            <person name="Johnson A."/>
            <person name="Loviza R."/>
            <person name="Walstead R."/>
            <person name="Shah Z."/>
            <person name="Kiflezghi M."/>
            <person name="Wade K."/>
            <person name="Ball S.L."/>
            <person name="Bradley K.W."/>
            <person name="Asai D.J."/>
            <person name="Bowman C.A."/>
            <person name="Russell D.A."/>
            <person name="Pope W.H."/>
            <person name="Jacobs-Sera D."/>
            <person name="Hendrix R.W."/>
            <person name="Hatfull G.F."/>
        </authorList>
    </citation>
    <scope>NUCLEOTIDE SEQUENCE</scope>
</reference>
<keyword evidence="2" id="KW-0812">Transmembrane</keyword>